<name>A0AAU9R513_THLAR</name>
<evidence type="ECO:0000313" key="4">
    <source>
        <dbReference type="Proteomes" id="UP000836841"/>
    </source>
</evidence>
<sequence length="357" mass="40558">MSTDENISAEDRYRGQRDYWRQVAESDGFDLEDISVPSYMYGNITGLIPVDCQSYYSYRVMVQRYAKLGLHRYNMLEGTRFELDSLIKFNFSPSHLASYYMTFLAHDQDPAGSTLQKTFQVRVDEKEFRCLDLGCSIARLKHEVTTRKPFVPHFHGGAVGDGIFKGELPDWPSDDDFHDGKRFYMVKESEWQATAWISMYLELVICANDRSIIRLPQQQSDEILSKLKIVKVAIETGIEDVEPSNENERLNAKSVNVYITYKGLTELQVFKHVFEIGEHVERKAIVRRVIDEHTGNLTLLGKLCGGQYAKPKWPPGVESPVKSPPGVESPVESPPGVESPVESPPGVESCKKRPRIG</sequence>
<protein>
    <submittedName>
        <fullName evidence="3">Uncharacterized protein</fullName>
    </submittedName>
</protein>
<dbReference type="NCBIfam" id="TIGR01572">
    <property type="entry name" value="A_thl_para_3677"/>
    <property type="match status" value="1"/>
</dbReference>
<evidence type="ECO:0000256" key="2">
    <source>
        <dbReference type="SAM" id="MobiDB-lite"/>
    </source>
</evidence>
<feature type="region of interest" description="Disordered" evidence="2">
    <location>
        <begin position="314"/>
        <end position="357"/>
    </location>
</feature>
<dbReference type="InterPro" id="IPR006462">
    <property type="entry name" value="MS5"/>
</dbReference>
<dbReference type="PANTHER" id="PTHR31260">
    <property type="entry name" value="CYSTATIN/MONELLIN SUPERFAMILY PROTEIN"/>
    <property type="match status" value="1"/>
</dbReference>
<dbReference type="AlphaFoldDB" id="A0AAU9R513"/>
<organism evidence="3 4">
    <name type="scientific">Thlaspi arvense</name>
    <name type="common">Field penny-cress</name>
    <dbReference type="NCBI Taxonomy" id="13288"/>
    <lineage>
        <taxon>Eukaryota</taxon>
        <taxon>Viridiplantae</taxon>
        <taxon>Streptophyta</taxon>
        <taxon>Embryophyta</taxon>
        <taxon>Tracheophyta</taxon>
        <taxon>Spermatophyta</taxon>
        <taxon>Magnoliopsida</taxon>
        <taxon>eudicotyledons</taxon>
        <taxon>Gunneridae</taxon>
        <taxon>Pentapetalae</taxon>
        <taxon>rosids</taxon>
        <taxon>malvids</taxon>
        <taxon>Brassicales</taxon>
        <taxon>Brassicaceae</taxon>
        <taxon>Thlaspideae</taxon>
        <taxon>Thlaspi</taxon>
    </lineage>
</organism>
<dbReference type="Proteomes" id="UP000836841">
    <property type="component" value="Chromosome 1"/>
</dbReference>
<dbReference type="PANTHER" id="PTHR31260:SF77">
    <property type="entry name" value="(RAPE) HYPOTHETICAL PROTEIN"/>
    <property type="match status" value="1"/>
</dbReference>
<dbReference type="EMBL" id="OU466857">
    <property type="protein sequence ID" value="CAH2033744.1"/>
    <property type="molecule type" value="Genomic_DNA"/>
</dbReference>
<feature type="compositionally biased region" description="Low complexity" evidence="2">
    <location>
        <begin position="315"/>
        <end position="348"/>
    </location>
</feature>
<evidence type="ECO:0000256" key="1">
    <source>
        <dbReference type="ARBA" id="ARBA00043961"/>
    </source>
</evidence>
<evidence type="ECO:0000313" key="3">
    <source>
        <dbReference type="EMBL" id="CAH2033744.1"/>
    </source>
</evidence>
<reference evidence="3 4" key="1">
    <citation type="submission" date="2022-03" db="EMBL/GenBank/DDBJ databases">
        <authorList>
            <person name="Nunn A."/>
            <person name="Chopra R."/>
            <person name="Nunn A."/>
            <person name="Contreras Garrido A."/>
        </authorList>
    </citation>
    <scope>NUCLEOTIDE SEQUENCE [LARGE SCALE GENOMIC DNA]</scope>
</reference>
<keyword evidence="4" id="KW-1185">Reference proteome</keyword>
<accession>A0AAU9R513</accession>
<gene>
    <name evidence="3" type="ORF">TAV2_LOCUS899</name>
</gene>
<proteinExistence type="inferred from homology"/>
<comment type="similarity">
    <text evidence="1">Belongs to the UPF0725 (EMB2204) family.</text>
</comment>
<dbReference type="Pfam" id="PF04776">
    <property type="entry name" value="protein_MS5"/>
    <property type="match status" value="1"/>
</dbReference>